<dbReference type="InterPro" id="IPR001932">
    <property type="entry name" value="PPM-type_phosphatase-like_dom"/>
</dbReference>
<dbReference type="InterPro" id="IPR036457">
    <property type="entry name" value="PPM-type-like_dom_sf"/>
</dbReference>
<dbReference type="Gene3D" id="3.60.40.10">
    <property type="entry name" value="PPM-type phosphatase domain"/>
    <property type="match status" value="1"/>
</dbReference>
<evidence type="ECO:0000313" key="4">
    <source>
        <dbReference type="EMBL" id="AIR99511.1"/>
    </source>
</evidence>
<keyword evidence="2" id="KW-0812">Transmembrane</keyword>
<accession>A0A089XC76</accession>
<keyword evidence="2" id="KW-0472">Membrane</keyword>
<dbReference type="SUPFAM" id="SSF81606">
    <property type="entry name" value="PP2C-like"/>
    <property type="match status" value="1"/>
</dbReference>
<proteinExistence type="predicted"/>
<dbReference type="SMART" id="SM00331">
    <property type="entry name" value="PP2C_SIG"/>
    <property type="match status" value="1"/>
</dbReference>
<name>A0A089XC76_STRGA</name>
<evidence type="ECO:0000256" key="2">
    <source>
        <dbReference type="SAM" id="Phobius"/>
    </source>
</evidence>
<sequence length="419" mass="44398">MRDARPRVSLGPMESVTARDGRGGGRRLRERYPQAARRAVPYRQQVLRVRGRSVAWVPPLVLLAVIALADVNTGADFRIVSWIVLVPGIAAAICGVWGTAVFAVLSVVTYVAVDSLWPDAYQAGLPDFILVTVGGVLATLACVVRVRGQERVLRMQNTADTIRATVLRPLPPGWGGLEHAAVYLPADVEARVGGDFYDIQPGPHGTRVLLGDVQGKGLGAVEMAAALLGTFREAGYHEPELRTVAERLETRVRRHRQHIADMGRGGQDTDRFATAVLLGFPPDTPDAVDLVSFGHEPPLVAGPCGVRVLPPGDGLPLGLGELMTAGAAPPAPPAVRRFPLAAGETLLLTTDGVTEARDGAGAFYPLATAVTRALAADPAAAVPRRLVALVRDGVLRHSRGRLEDDTTMFAVRRGDGGGL</sequence>
<dbReference type="Proteomes" id="UP000029482">
    <property type="component" value="Chromosome"/>
</dbReference>
<evidence type="ECO:0000259" key="3">
    <source>
        <dbReference type="SMART" id="SM00331"/>
    </source>
</evidence>
<dbReference type="InterPro" id="IPR052016">
    <property type="entry name" value="Bact_Sigma-Reg"/>
</dbReference>
<dbReference type="Pfam" id="PF07228">
    <property type="entry name" value="SpoIIE"/>
    <property type="match status" value="1"/>
</dbReference>
<dbReference type="STRING" id="1907.SGLAU_17740"/>
<reference evidence="5" key="1">
    <citation type="journal article" date="2015" name="J. Biotechnol.">
        <title>Complete genome sequence of the actinobacterium Streptomyces glaucescens GLA.O (DSM 40922) consisting of a linear chromosome and one linear plasmid.</title>
        <authorList>
            <person name="Ortseifen V."/>
            <person name="Winkler A."/>
            <person name="Albersmeier A."/>
            <person name="Wendler S."/>
            <person name="Puhler A."/>
            <person name="Kalinowski J."/>
            <person name="Ruckert C."/>
        </authorList>
    </citation>
    <scope>NUCLEOTIDE SEQUENCE [LARGE SCALE GENOMIC DNA]</scope>
    <source>
        <strain evidence="5">DSM 40922 / GLA O</strain>
    </source>
</reference>
<dbReference type="PANTHER" id="PTHR43156:SF2">
    <property type="entry name" value="STAGE II SPORULATION PROTEIN E"/>
    <property type="match status" value="1"/>
</dbReference>
<dbReference type="EMBL" id="CP009438">
    <property type="protein sequence ID" value="AIR99511.1"/>
    <property type="molecule type" value="Genomic_DNA"/>
</dbReference>
<gene>
    <name evidence="4" type="ORF">SGLAU_17740</name>
</gene>
<evidence type="ECO:0000313" key="5">
    <source>
        <dbReference type="Proteomes" id="UP000029482"/>
    </source>
</evidence>
<feature type="transmembrane region" description="Helical" evidence="2">
    <location>
        <begin position="83"/>
        <end position="108"/>
    </location>
</feature>
<dbReference type="KEGG" id="sgu:SGLAU_17740"/>
<dbReference type="PANTHER" id="PTHR43156">
    <property type="entry name" value="STAGE II SPORULATION PROTEIN E-RELATED"/>
    <property type="match status" value="1"/>
</dbReference>
<keyword evidence="1" id="KW-0378">Hydrolase</keyword>
<dbReference type="HOGENOM" id="CLU_045535_1_1_11"/>
<feature type="transmembrane region" description="Helical" evidence="2">
    <location>
        <begin position="128"/>
        <end position="146"/>
    </location>
</feature>
<keyword evidence="5" id="KW-1185">Reference proteome</keyword>
<feature type="domain" description="PPM-type phosphatase" evidence="3">
    <location>
        <begin position="177"/>
        <end position="413"/>
    </location>
</feature>
<keyword evidence="2" id="KW-1133">Transmembrane helix</keyword>
<dbReference type="AlphaFoldDB" id="A0A089XC76"/>
<protein>
    <submittedName>
        <fullName evidence="4">Magnesium or manganese-dependent protein phosphatase</fullName>
    </submittedName>
</protein>
<dbReference type="GO" id="GO:0016791">
    <property type="term" value="F:phosphatase activity"/>
    <property type="evidence" value="ECO:0007669"/>
    <property type="project" value="TreeGrafter"/>
</dbReference>
<evidence type="ECO:0000256" key="1">
    <source>
        <dbReference type="ARBA" id="ARBA00022801"/>
    </source>
</evidence>
<dbReference type="OrthoDB" id="4324833at2"/>
<organism evidence="4 5">
    <name type="scientific">Streptomyces glaucescens</name>
    <dbReference type="NCBI Taxonomy" id="1907"/>
    <lineage>
        <taxon>Bacteria</taxon>
        <taxon>Bacillati</taxon>
        <taxon>Actinomycetota</taxon>
        <taxon>Actinomycetes</taxon>
        <taxon>Kitasatosporales</taxon>
        <taxon>Streptomycetaceae</taxon>
        <taxon>Streptomyces</taxon>
    </lineage>
</organism>
<dbReference type="eggNOG" id="COG2208">
    <property type="taxonomic scope" value="Bacteria"/>
</dbReference>